<name>A0A427AMZ2_ENSVE</name>
<proteinExistence type="predicted"/>
<dbReference type="EMBL" id="AMZH03001895">
    <property type="protein sequence ID" value="RRT77589.1"/>
    <property type="molecule type" value="Genomic_DNA"/>
</dbReference>
<feature type="non-terminal residue" evidence="1">
    <location>
        <position position="1"/>
    </location>
</feature>
<evidence type="ECO:0000313" key="1">
    <source>
        <dbReference type="EMBL" id="RRT77589.1"/>
    </source>
</evidence>
<protein>
    <submittedName>
        <fullName evidence="1">Uncharacterized protein</fullName>
    </submittedName>
</protein>
<comment type="caution">
    <text evidence="1">The sequence shown here is derived from an EMBL/GenBank/DDBJ whole genome shotgun (WGS) entry which is preliminary data.</text>
</comment>
<accession>A0A427AMZ2</accession>
<gene>
    <name evidence="1" type="ORF">B296_00015653</name>
</gene>
<dbReference type="AlphaFoldDB" id="A0A427AMZ2"/>
<organism evidence="1 2">
    <name type="scientific">Ensete ventricosum</name>
    <name type="common">Abyssinian banana</name>
    <name type="synonym">Musa ensete</name>
    <dbReference type="NCBI Taxonomy" id="4639"/>
    <lineage>
        <taxon>Eukaryota</taxon>
        <taxon>Viridiplantae</taxon>
        <taxon>Streptophyta</taxon>
        <taxon>Embryophyta</taxon>
        <taxon>Tracheophyta</taxon>
        <taxon>Spermatophyta</taxon>
        <taxon>Magnoliopsida</taxon>
        <taxon>Liliopsida</taxon>
        <taxon>Zingiberales</taxon>
        <taxon>Musaceae</taxon>
        <taxon>Ensete</taxon>
    </lineage>
</organism>
<reference evidence="1 2" key="1">
    <citation type="journal article" date="2014" name="Agronomy (Basel)">
        <title>A Draft Genome Sequence for Ensete ventricosum, the Drought-Tolerant Tree Against Hunger.</title>
        <authorList>
            <person name="Harrison J."/>
            <person name="Moore K.A."/>
            <person name="Paszkiewicz K."/>
            <person name="Jones T."/>
            <person name="Grant M."/>
            <person name="Ambacheew D."/>
            <person name="Muzemil S."/>
            <person name="Studholme D.J."/>
        </authorList>
    </citation>
    <scope>NUCLEOTIDE SEQUENCE [LARGE SCALE GENOMIC DNA]</scope>
</reference>
<sequence length="49" mass="5504">RLRPPRTLRYKTLTLPGWGSCCPSPLSLIPFLSSLLLYSVEVRDRSSLG</sequence>
<dbReference type="Proteomes" id="UP000287651">
    <property type="component" value="Unassembled WGS sequence"/>
</dbReference>
<evidence type="ECO:0000313" key="2">
    <source>
        <dbReference type="Proteomes" id="UP000287651"/>
    </source>
</evidence>